<feature type="region of interest" description="Disordered" evidence="8">
    <location>
        <begin position="317"/>
        <end position="336"/>
    </location>
</feature>
<evidence type="ECO:0000256" key="5">
    <source>
        <dbReference type="ARBA" id="ARBA00023180"/>
    </source>
</evidence>
<evidence type="ECO:0000256" key="3">
    <source>
        <dbReference type="ARBA" id="ARBA00022771"/>
    </source>
</evidence>
<feature type="region of interest" description="Disordered" evidence="8">
    <location>
        <begin position="99"/>
        <end position="183"/>
    </location>
</feature>
<dbReference type="InterPro" id="IPR038545">
    <property type="entry name" value="Znf_DBF_sf"/>
</dbReference>
<dbReference type="Pfam" id="PF08630">
    <property type="entry name" value="Dfp1_Him1_M"/>
    <property type="match status" value="1"/>
</dbReference>
<evidence type="ECO:0000256" key="7">
    <source>
        <dbReference type="PROSITE-ProRule" id="PRU00600"/>
    </source>
</evidence>
<dbReference type="SMART" id="SM00586">
    <property type="entry name" value="ZnF_DBF"/>
    <property type="match status" value="1"/>
</dbReference>
<keyword evidence="5" id="KW-0325">Glycoprotein</keyword>
<gene>
    <name evidence="10" type="ORF">CU098_007379</name>
</gene>
<dbReference type="InterPro" id="IPR013939">
    <property type="entry name" value="Regulatory_Dfp1/Him1"/>
</dbReference>
<dbReference type="EMBL" id="PJQM01002947">
    <property type="protein sequence ID" value="RCH91744.1"/>
    <property type="molecule type" value="Genomic_DNA"/>
</dbReference>
<dbReference type="STRING" id="4846.A0A367JP73"/>
<reference evidence="10 11" key="1">
    <citation type="journal article" date="2018" name="G3 (Bethesda)">
        <title>Phylogenetic and Phylogenomic Definition of Rhizopus Species.</title>
        <authorList>
            <person name="Gryganskyi A.P."/>
            <person name="Golan J."/>
            <person name="Dolatabadi S."/>
            <person name="Mondo S."/>
            <person name="Robb S."/>
            <person name="Idnurm A."/>
            <person name="Muszewska A."/>
            <person name="Steczkiewicz K."/>
            <person name="Masonjones S."/>
            <person name="Liao H.L."/>
            <person name="Gajdeczka M.T."/>
            <person name="Anike F."/>
            <person name="Vuek A."/>
            <person name="Anishchenko I.M."/>
            <person name="Voigt K."/>
            <person name="de Hoog G.S."/>
            <person name="Smith M.E."/>
            <person name="Heitman J."/>
            <person name="Vilgalys R."/>
            <person name="Stajich J.E."/>
        </authorList>
    </citation>
    <scope>NUCLEOTIDE SEQUENCE [LARGE SCALE GENOMIC DNA]</scope>
    <source>
        <strain evidence="10 11">LSU 92-RS-03</strain>
    </source>
</reference>
<evidence type="ECO:0000256" key="2">
    <source>
        <dbReference type="ARBA" id="ARBA00022723"/>
    </source>
</evidence>
<feature type="compositionally biased region" description="Basic and acidic residues" evidence="8">
    <location>
        <begin position="226"/>
        <end position="240"/>
    </location>
</feature>
<feature type="domain" description="DBF4-type" evidence="9">
    <location>
        <begin position="243"/>
        <end position="292"/>
    </location>
</feature>
<dbReference type="PROSITE" id="PS51265">
    <property type="entry name" value="ZF_DBF4"/>
    <property type="match status" value="1"/>
</dbReference>
<dbReference type="PANTHER" id="PTHR10605">
    <property type="entry name" value="HEPARAN SULFATE SULFOTRANSFERASE"/>
    <property type="match status" value="1"/>
</dbReference>
<proteinExistence type="predicted"/>
<feature type="region of interest" description="Disordered" evidence="8">
    <location>
        <begin position="220"/>
        <end position="247"/>
    </location>
</feature>
<keyword evidence="2" id="KW-0479">Metal-binding</keyword>
<dbReference type="GO" id="GO:0008270">
    <property type="term" value="F:zinc ion binding"/>
    <property type="evidence" value="ECO:0007669"/>
    <property type="project" value="UniProtKB-KW"/>
</dbReference>
<name>A0A367JP73_RHIST</name>
<dbReference type="InterPro" id="IPR006572">
    <property type="entry name" value="Znf_DBF"/>
</dbReference>
<comment type="caution">
    <text evidence="10">The sequence shown here is derived from an EMBL/GenBank/DDBJ whole genome shotgun (WGS) entry which is preliminary data.</text>
</comment>
<dbReference type="PANTHER" id="PTHR10605:SF56">
    <property type="entry name" value="BIFUNCTIONAL HEPARAN SULFATE N-DEACETYLASE_N-SULFOTRANSFERASE"/>
    <property type="match status" value="1"/>
</dbReference>
<dbReference type="InterPro" id="IPR037359">
    <property type="entry name" value="NST/OST"/>
</dbReference>
<evidence type="ECO:0000256" key="1">
    <source>
        <dbReference type="ARBA" id="ARBA00022679"/>
    </source>
</evidence>
<evidence type="ECO:0000256" key="8">
    <source>
        <dbReference type="SAM" id="MobiDB-lite"/>
    </source>
</evidence>
<organism evidence="10 11">
    <name type="scientific">Rhizopus stolonifer</name>
    <name type="common">Rhizopus nigricans</name>
    <dbReference type="NCBI Taxonomy" id="4846"/>
    <lineage>
        <taxon>Eukaryota</taxon>
        <taxon>Fungi</taxon>
        <taxon>Fungi incertae sedis</taxon>
        <taxon>Mucoromycota</taxon>
        <taxon>Mucoromycotina</taxon>
        <taxon>Mucoromycetes</taxon>
        <taxon>Mucorales</taxon>
        <taxon>Mucorineae</taxon>
        <taxon>Rhizopodaceae</taxon>
        <taxon>Rhizopus</taxon>
    </lineage>
</organism>
<evidence type="ECO:0000313" key="11">
    <source>
        <dbReference type="Proteomes" id="UP000253551"/>
    </source>
</evidence>
<keyword evidence="11" id="KW-1185">Reference proteome</keyword>
<feature type="compositionally biased region" description="Polar residues" evidence="8">
    <location>
        <begin position="327"/>
        <end position="336"/>
    </location>
</feature>
<dbReference type="GO" id="GO:0008146">
    <property type="term" value="F:sulfotransferase activity"/>
    <property type="evidence" value="ECO:0007669"/>
    <property type="project" value="InterPro"/>
</dbReference>
<feature type="binding site" evidence="6">
    <location>
        <position position="573"/>
    </location>
    <ligand>
        <name>3'-phosphoadenylyl sulfate</name>
        <dbReference type="ChEBI" id="CHEBI:58339"/>
    </ligand>
</feature>
<dbReference type="InterPro" id="IPR000863">
    <property type="entry name" value="Sulfotransferase_dom"/>
</dbReference>
<evidence type="ECO:0000313" key="10">
    <source>
        <dbReference type="EMBL" id="RCH91744.1"/>
    </source>
</evidence>
<evidence type="ECO:0000259" key="9">
    <source>
        <dbReference type="PROSITE" id="PS51265"/>
    </source>
</evidence>
<dbReference type="OrthoDB" id="21380at2759"/>
<dbReference type="AlphaFoldDB" id="A0A367JP73"/>
<sequence>MQKTVDYFVDTQRGRKEPAQEKKALLNALQEEKIFGPSTGANSEAQAKRPQFVPFTGHFLIIEDATQVHRPPVIRHYTKEVITKKMYDYPWPFLKHTAGIRSPFGKRAPPASSKKPEEPAIVMQEQKPVSTTPVVGVNSTTPNHTSTPPPTASSTPHSSQPKLQHPDSYSLRASGFQPCTNTNNHVMSTTTRLQENRRLPPGESVNRLDKRMVENVAQKALHKQAIKGEREEKARKEREQQKKKKDSRYCENCNMLFGNLEEHMKEQTHQTFIRDQNNFKELDAVLEKTHRVYKEPLPDRMKPLIDPNIDGKSVKFQSDFKRPHPTSPSMDSPSKLTTSMMHQKNNGLLLNEPEVVADDKQGWAFIVLMVLFGCRVQTLPTGQVRISFQWSRLLASCITCLSVLFLIQSWSIHTITLDDDASIFAPFIHQKTNKKWKHYITNQPSLSTHHPKFYYPRYCPHTTQSSCAKPVPSFILAGSEYAGTSFMFNILKQHPQVVSAIESHKTLFDMKTEDYDEVNAFEHYMSQFPFLPNTSREDWIVGENAPHYLYASHLTAKRIKDILPHIKLIFLLRDPITRAYAHYLNEPSELSFKTLVDIELPILRRCGHTSTQTGWEGFVRCHQGSEVRASWKVSDTHAFNALAKGMYYPSLVPFLQHFPPSQLFLMRTEDMVQHPQQTFQQLAHFLQLDPHFFDDYPFDTASLLTEAPDLAIQYRLQKVFRGLNGCLVDMYRGFHDWVYDVDRG</sequence>
<dbReference type="InterPro" id="IPR027417">
    <property type="entry name" value="P-loop_NTPase"/>
</dbReference>
<evidence type="ECO:0000256" key="4">
    <source>
        <dbReference type="ARBA" id="ARBA00022833"/>
    </source>
</evidence>
<protein>
    <recommendedName>
        <fullName evidence="9">DBF4-type domain-containing protein</fullName>
    </recommendedName>
</protein>
<keyword evidence="1" id="KW-0808">Transferase</keyword>
<dbReference type="Proteomes" id="UP000253551">
    <property type="component" value="Unassembled WGS sequence"/>
</dbReference>
<accession>A0A367JP73</accession>
<dbReference type="Pfam" id="PF07535">
    <property type="entry name" value="zf-DBF"/>
    <property type="match status" value="1"/>
</dbReference>
<dbReference type="Gene3D" id="6.10.250.3410">
    <property type="entry name" value="DBF zinc finger"/>
    <property type="match status" value="1"/>
</dbReference>
<feature type="compositionally biased region" description="Low complexity" evidence="8">
    <location>
        <begin position="138"/>
        <end position="161"/>
    </location>
</feature>
<dbReference type="SUPFAM" id="SSF52540">
    <property type="entry name" value="P-loop containing nucleoside triphosphate hydrolases"/>
    <property type="match status" value="1"/>
</dbReference>
<dbReference type="Pfam" id="PF00685">
    <property type="entry name" value="Sulfotransfer_1"/>
    <property type="match status" value="1"/>
</dbReference>
<dbReference type="GO" id="GO:0003676">
    <property type="term" value="F:nucleic acid binding"/>
    <property type="evidence" value="ECO:0007669"/>
    <property type="project" value="InterPro"/>
</dbReference>
<dbReference type="Gene3D" id="3.40.50.300">
    <property type="entry name" value="P-loop containing nucleotide triphosphate hydrolases"/>
    <property type="match status" value="1"/>
</dbReference>
<keyword evidence="3 7" id="KW-0863">Zinc-finger</keyword>
<evidence type="ECO:0000256" key="6">
    <source>
        <dbReference type="PIRSR" id="PIRSR637359-2"/>
    </source>
</evidence>
<keyword evidence="4" id="KW-0862">Zinc</keyword>